<dbReference type="Proteomes" id="UP000752696">
    <property type="component" value="Unassembled WGS sequence"/>
</dbReference>
<accession>A0A6V7GZP7</accession>
<sequence length="176" mass="19326">ETLSRSCGIAGLTIFKEPRSYSSLSRSQQRPIATGSRIAATAGTGIVHESSDCSGNSAHDDTPKQSTSLIEHLNVDSTRVNEEKNVGEKSGTEVVSKEDARSKGSRKPKRYAAVTISSNGGEQPGKKWWRLLKWFPGFKSLKLAGRGTYAVTERAQVRREEISMAMWNETDEQHSV</sequence>
<evidence type="ECO:0000256" key="1">
    <source>
        <dbReference type="SAM" id="MobiDB-lite"/>
    </source>
</evidence>
<name>A0A6V7GZP7_9HYME</name>
<comment type="caution">
    <text evidence="2">The sequence shown here is derived from an EMBL/GenBank/DDBJ whole genome shotgun (WGS) entry which is preliminary data.</text>
</comment>
<evidence type="ECO:0000313" key="3">
    <source>
        <dbReference type="Proteomes" id="UP000752696"/>
    </source>
</evidence>
<dbReference type="EMBL" id="CAJDYZ010002175">
    <property type="protein sequence ID" value="CAD1469313.1"/>
    <property type="molecule type" value="Genomic_DNA"/>
</dbReference>
<protein>
    <submittedName>
        <fullName evidence="2">Uncharacterized protein</fullName>
    </submittedName>
</protein>
<keyword evidence="3" id="KW-1185">Reference proteome</keyword>
<feature type="region of interest" description="Disordered" evidence="1">
    <location>
        <begin position="43"/>
        <end position="65"/>
    </location>
</feature>
<gene>
    <name evidence="2" type="ORF">MHI_LOCUS120398</name>
</gene>
<feature type="region of interest" description="Disordered" evidence="1">
    <location>
        <begin position="79"/>
        <end position="108"/>
    </location>
</feature>
<proteinExistence type="predicted"/>
<dbReference type="AlphaFoldDB" id="A0A6V7GZP7"/>
<evidence type="ECO:0000313" key="2">
    <source>
        <dbReference type="EMBL" id="CAD1469313.1"/>
    </source>
</evidence>
<dbReference type="OrthoDB" id="5950040at2759"/>
<reference evidence="2" key="1">
    <citation type="submission" date="2020-07" db="EMBL/GenBank/DDBJ databases">
        <authorList>
            <person name="Nazaruddin N."/>
        </authorList>
    </citation>
    <scope>NUCLEOTIDE SEQUENCE</scope>
</reference>
<organism evidence="2 3">
    <name type="scientific">Heterotrigona itama</name>
    <dbReference type="NCBI Taxonomy" id="395501"/>
    <lineage>
        <taxon>Eukaryota</taxon>
        <taxon>Metazoa</taxon>
        <taxon>Ecdysozoa</taxon>
        <taxon>Arthropoda</taxon>
        <taxon>Hexapoda</taxon>
        <taxon>Insecta</taxon>
        <taxon>Pterygota</taxon>
        <taxon>Neoptera</taxon>
        <taxon>Endopterygota</taxon>
        <taxon>Hymenoptera</taxon>
        <taxon>Apocrita</taxon>
        <taxon>Aculeata</taxon>
        <taxon>Apoidea</taxon>
        <taxon>Anthophila</taxon>
        <taxon>Apidae</taxon>
        <taxon>Heterotrigona</taxon>
    </lineage>
</organism>
<feature type="non-terminal residue" evidence="2">
    <location>
        <position position="1"/>
    </location>
</feature>
<feature type="compositionally biased region" description="Basic and acidic residues" evidence="1">
    <location>
        <begin position="79"/>
        <end position="102"/>
    </location>
</feature>